<dbReference type="InterPro" id="IPR035965">
    <property type="entry name" value="PAS-like_dom_sf"/>
</dbReference>
<dbReference type="InterPro" id="IPR000160">
    <property type="entry name" value="GGDEF_dom"/>
</dbReference>
<dbReference type="SUPFAM" id="SSF55785">
    <property type="entry name" value="PYP-like sensor domain (PAS domain)"/>
    <property type="match status" value="1"/>
</dbReference>
<comment type="caution">
    <text evidence="3">The sequence shown here is derived from an EMBL/GenBank/DDBJ whole genome shotgun (WGS) entry which is preliminary data.</text>
</comment>
<dbReference type="Pfam" id="PF08448">
    <property type="entry name" value="PAS_4"/>
    <property type="match status" value="1"/>
</dbReference>
<dbReference type="PROSITE" id="PS50883">
    <property type="entry name" value="EAL"/>
    <property type="match status" value="1"/>
</dbReference>
<evidence type="ECO:0000259" key="1">
    <source>
        <dbReference type="PROSITE" id="PS50883"/>
    </source>
</evidence>
<feature type="domain" description="EAL" evidence="1">
    <location>
        <begin position="300"/>
        <end position="550"/>
    </location>
</feature>
<dbReference type="InterPro" id="IPR001633">
    <property type="entry name" value="EAL_dom"/>
</dbReference>
<dbReference type="InterPro" id="IPR043128">
    <property type="entry name" value="Rev_trsase/Diguanyl_cyclase"/>
</dbReference>
<dbReference type="CDD" id="cd01949">
    <property type="entry name" value="GGDEF"/>
    <property type="match status" value="1"/>
</dbReference>
<reference evidence="3 4" key="1">
    <citation type="journal article" date="2012" name="Genet. Mol. Biol.">
        <title>Analysis of 16S rRNA and mxaF genes revealing insights into Methylobacterium niche-specific plant association.</title>
        <authorList>
            <person name="Dourado M.N."/>
            <person name="Andreote F.D."/>
            <person name="Dini-Andreote F."/>
            <person name="Conti R."/>
            <person name="Araujo J.M."/>
            <person name="Araujo W.L."/>
        </authorList>
    </citation>
    <scope>NUCLEOTIDE SEQUENCE [LARGE SCALE GENOMIC DNA]</scope>
    <source>
        <strain evidence="3 4">SR1.6/4</strain>
    </source>
</reference>
<dbReference type="SUPFAM" id="SSF55073">
    <property type="entry name" value="Nucleotide cyclase"/>
    <property type="match status" value="1"/>
</dbReference>
<dbReference type="Gene3D" id="3.30.450.20">
    <property type="entry name" value="PAS domain"/>
    <property type="match status" value="1"/>
</dbReference>
<feature type="domain" description="GGDEF" evidence="2">
    <location>
        <begin position="154"/>
        <end position="291"/>
    </location>
</feature>
<dbReference type="PANTHER" id="PTHR44757">
    <property type="entry name" value="DIGUANYLATE CYCLASE DGCP"/>
    <property type="match status" value="1"/>
</dbReference>
<dbReference type="Pfam" id="PF00563">
    <property type="entry name" value="EAL"/>
    <property type="match status" value="1"/>
</dbReference>
<dbReference type="CDD" id="cd01948">
    <property type="entry name" value="EAL"/>
    <property type="match status" value="1"/>
</dbReference>
<dbReference type="Gene3D" id="3.30.70.270">
    <property type="match status" value="1"/>
</dbReference>
<dbReference type="InterPro" id="IPR013656">
    <property type="entry name" value="PAS_4"/>
</dbReference>
<dbReference type="Gene3D" id="3.20.20.450">
    <property type="entry name" value="EAL domain"/>
    <property type="match status" value="1"/>
</dbReference>
<evidence type="ECO:0000313" key="3">
    <source>
        <dbReference type="EMBL" id="MEE7457242.1"/>
    </source>
</evidence>
<dbReference type="SMART" id="SM00052">
    <property type="entry name" value="EAL"/>
    <property type="match status" value="1"/>
</dbReference>
<sequence>MSALAAPSLPGPSPFEAALAEMAAALVLLDAGGTVTFANARAAALLGCAELVGLPIRALPAACGGAEPEGAALAEAVRAGRSLRLHLALGDERLVETALTPLSTGGFALTFEDVTEHIRGAALARQEPLTGLCNRVGLHDHLHAALAEAARTGAPLAVLMLDLDRFKSVNDTLGHPVGDALLRKVAERLRRATRREDVVARLGGDEFAILQAGAHGGAAQPEAAEALARRLVDLVGRTYVVDGHMLNVGVSVGVALSPADGADADDLLKHADLALYRAKAEGRGTYRFFEPAMNAQMQARRSLEIDLRRALALKQFELAFQPQIQLETGAVVGFEALLRWNHPERGPVSPALFIPLAEEIGLIVGIGEWALRAACREAAGWTQAASIAVNLSPVQFRGGRLVETVMNVLAQTGLDPARLELEITEGALLENTDGVLTVLNGLRALGVRISMDDFGTGYSSLSYLQKFPFDKIKIDQSFVRGMEDNAECGAIVRAIARLGASLGMRTTAEGVETPDQLAAIRAEGCTEVQGYLTGRPMPAAQAAALLCRPVAQTPVRPATLPPARPADTLTA</sequence>
<protein>
    <submittedName>
        <fullName evidence="3">Diguanylate cyclase</fullName>
    </submittedName>
</protein>
<dbReference type="SMART" id="SM00267">
    <property type="entry name" value="GGDEF"/>
    <property type="match status" value="1"/>
</dbReference>
<organism evidence="3 4">
    <name type="scientific">Methylobacterium radiotolerans</name>
    <dbReference type="NCBI Taxonomy" id="31998"/>
    <lineage>
        <taxon>Bacteria</taxon>
        <taxon>Pseudomonadati</taxon>
        <taxon>Pseudomonadota</taxon>
        <taxon>Alphaproteobacteria</taxon>
        <taxon>Hyphomicrobiales</taxon>
        <taxon>Methylobacteriaceae</taxon>
        <taxon>Methylobacterium</taxon>
    </lineage>
</organism>
<dbReference type="Proteomes" id="UP001349262">
    <property type="component" value="Unassembled WGS sequence"/>
</dbReference>
<gene>
    <name evidence="3" type="ORF">MRSR164_10755</name>
</gene>
<dbReference type="PANTHER" id="PTHR44757:SF2">
    <property type="entry name" value="BIOFILM ARCHITECTURE MAINTENANCE PROTEIN MBAA"/>
    <property type="match status" value="1"/>
</dbReference>
<dbReference type="PROSITE" id="PS50887">
    <property type="entry name" value="GGDEF"/>
    <property type="match status" value="1"/>
</dbReference>
<dbReference type="InterPro" id="IPR035919">
    <property type="entry name" value="EAL_sf"/>
</dbReference>
<evidence type="ECO:0000313" key="4">
    <source>
        <dbReference type="Proteomes" id="UP001349262"/>
    </source>
</evidence>
<dbReference type="InterPro" id="IPR052155">
    <property type="entry name" value="Biofilm_reg_signaling"/>
</dbReference>
<accession>A0ABU7T9H2</accession>
<dbReference type="EMBL" id="MLBY01000004">
    <property type="protein sequence ID" value="MEE7457242.1"/>
    <property type="molecule type" value="Genomic_DNA"/>
</dbReference>
<dbReference type="NCBIfam" id="TIGR00254">
    <property type="entry name" value="GGDEF"/>
    <property type="match status" value="1"/>
</dbReference>
<evidence type="ECO:0000259" key="2">
    <source>
        <dbReference type="PROSITE" id="PS50887"/>
    </source>
</evidence>
<dbReference type="InterPro" id="IPR029787">
    <property type="entry name" value="Nucleotide_cyclase"/>
</dbReference>
<name>A0ABU7T9H2_9HYPH</name>
<dbReference type="Pfam" id="PF00990">
    <property type="entry name" value="GGDEF"/>
    <property type="match status" value="1"/>
</dbReference>
<dbReference type="SUPFAM" id="SSF141868">
    <property type="entry name" value="EAL domain-like"/>
    <property type="match status" value="1"/>
</dbReference>
<keyword evidence="4" id="KW-1185">Reference proteome</keyword>
<proteinExistence type="predicted"/>